<keyword evidence="1" id="KW-0732">Signal</keyword>
<protein>
    <submittedName>
        <fullName evidence="2">Uncharacterized protein</fullName>
    </submittedName>
</protein>
<organism evidence="2 3">
    <name type="scientific">Fusarium oxysporum f. sp. raphani</name>
    <dbReference type="NCBI Taxonomy" id="96318"/>
    <lineage>
        <taxon>Eukaryota</taxon>
        <taxon>Fungi</taxon>
        <taxon>Dikarya</taxon>
        <taxon>Ascomycota</taxon>
        <taxon>Pezizomycotina</taxon>
        <taxon>Sordariomycetes</taxon>
        <taxon>Hypocreomycetidae</taxon>
        <taxon>Hypocreales</taxon>
        <taxon>Nectriaceae</taxon>
        <taxon>Fusarium</taxon>
        <taxon>Fusarium oxysporum species complex</taxon>
    </lineage>
</organism>
<gene>
    <name evidence="2" type="ORF">Forpi1262_v011248</name>
</gene>
<reference evidence="2" key="1">
    <citation type="submission" date="2021-04" db="EMBL/GenBank/DDBJ databases">
        <title>First draft genome resource for Brassicaceae pathogens Fusarium oxysporum f. sp. raphani and Fusarium oxysporum f. sp. rapae.</title>
        <authorList>
            <person name="Asai S."/>
        </authorList>
    </citation>
    <scope>NUCLEOTIDE SEQUENCE</scope>
    <source>
        <strain evidence="2">Tf1262</strain>
    </source>
</reference>
<feature type="chain" id="PRO_5035238175" evidence="1">
    <location>
        <begin position="19"/>
        <end position="256"/>
    </location>
</feature>
<evidence type="ECO:0000313" key="3">
    <source>
        <dbReference type="Proteomes" id="UP000693942"/>
    </source>
</evidence>
<comment type="caution">
    <text evidence="2">The sequence shown here is derived from an EMBL/GenBank/DDBJ whole genome shotgun (WGS) entry which is preliminary data.</text>
</comment>
<evidence type="ECO:0000313" key="2">
    <source>
        <dbReference type="EMBL" id="KAG7427106.1"/>
    </source>
</evidence>
<dbReference type="Proteomes" id="UP000693942">
    <property type="component" value="Unassembled WGS sequence"/>
</dbReference>
<sequence length="256" mass="27329">MIFNNAIVAIALSVAVNALPQTYPNKCGDQVCPADKAKCCEVIVNGVAEIGCFAECPPIQALHRRQAYPNKCGDQVCPADKAKCCEVIVNGVAEIGCFAECPPIQALHRRQAYPNKCGDQVCPADKAKCCEVIVNGVAEIGCFAECPPIQALHRRQAYPNKCGDQVCPSDKPKCCEVIVNGVSEIGCFEECPAPPSAQEKLQRREQPTATTAASPPIPTFGPKCGDSFFCPVGQVCCPNALYHCADPDKVSQQCPQ</sequence>
<accession>A0A8J5PS71</accession>
<dbReference type="EMBL" id="JAELUR010000009">
    <property type="protein sequence ID" value="KAG7427106.1"/>
    <property type="molecule type" value="Genomic_DNA"/>
</dbReference>
<dbReference type="AlphaFoldDB" id="A0A8J5PS71"/>
<feature type="signal peptide" evidence="1">
    <location>
        <begin position="1"/>
        <end position="18"/>
    </location>
</feature>
<name>A0A8J5PS71_FUSOX</name>
<proteinExistence type="predicted"/>
<evidence type="ECO:0000256" key="1">
    <source>
        <dbReference type="SAM" id="SignalP"/>
    </source>
</evidence>